<dbReference type="InterPro" id="IPR043129">
    <property type="entry name" value="ATPase_NBD"/>
</dbReference>
<evidence type="ECO:0000313" key="1">
    <source>
        <dbReference type="EMBL" id="RMI13850.1"/>
    </source>
</evidence>
<evidence type="ECO:0000313" key="2">
    <source>
        <dbReference type="Proteomes" id="UP000269289"/>
    </source>
</evidence>
<dbReference type="SUPFAM" id="SSF53067">
    <property type="entry name" value="Actin-like ATPase domain"/>
    <property type="match status" value="1"/>
</dbReference>
<proteinExistence type="predicted"/>
<dbReference type="Proteomes" id="UP000269289">
    <property type="component" value="Unassembled WGS sequence"/>
</dbReference>
<keyword evidence="2" id="KW-1185">Reference proteome</keyword>
<reference evidence="1 2" key="1">
    <citation type="submission" date="2018-10" db="EMBL/GenBank/DDBJ databases">
        <title>Isolation, diversity and antifungal activity of actinobacteria from wheat.</title>
        <authorList>
            <person name="Han C."/>
        </authorList>
    </citation>
    <scope>NUCLEOTIDE SEQUENCE [LARGE SCALE GENOMIC DNA]</scope>
    <source>
        <strain evidence="1 2">NEAU-YY56</strain>
    </source>
</reference>
<comment type="caution">
    <text evidence="1">The sequence shown here is derived from an EMBL/GenBank/DDBJ whole genome shotgun (WGS) entry which is preliminary data.</text>
</comment>
<accession>A0A3M2JPV3</accession>
<protein>
    <submittedName>
        <fullName evidence="1">MarR family transcriptional regulator</fullName>
    </submittedName>
</protein>
<feature type="non-terminal residue" evidence="1">
    <location>
        <position position="1"/>
    </location>
</feature>
<sequence>LAAATAGDTAAVRAVDAAARALGRLLAWVTGATGAGTVVVSGEGSGLLDVAGDTVRTACAADRHPDADPVRLLVEPPDFVMWARGAAAVAIQDVLVGAP</sequence>
<dbReference type="Gene3D" id="3.30.420.40">
    <property type="match status" value="1"/>
</dbReference>
<dbReference type="EMBL" id="RFFI01000008">
    <property type="protein sequence ID" value="RMI13850.1"/>
    <property type="molecule type" value="Genomic_DNA"/>
</dbReference>
<organism evidence="1 2">
    <name type="scientific">Cellulomonas triticagri</name>
    <dbReference type="NCBI Taxonomy" id="2483352"/>
    <lineage>
        <taxon>Bacteria</taxon>
        <taxon>Bacillati</taxon>
        <taxon>Actinomycetota</taxon>
        <taxon>Actinomycetes</taxon>
        <taxon>Micrococcales</taxon>
        <taxon>Cellulomonadaceae</taxon>
        <taxon>Cellulomonas</taxon>
    </lineage>
</organism>
<dbReference type="AlphaFoldDB" id="A0A3M2JPV3"/>
<name>A0A3M2JPV3_9CELL</name>
<gene>
    <name evidence="1" type="ORF">EBM89_02445</name>
</gene>